<dbReference type="EMBL" id="CM009307">
    <property type="protein sequence ID" value="RQP02903.1"/>
    <property type="molecule type" value="Genomic_DNA"/>
</dbReference>
<feature type="compositionally biased region" description="Basic and acidic residues" evidence="1">
    <location>
        <begin position="67"/>
        <end position="94"/>
    </location>
</feature>
<gene>
    <name evidence="2" type="ORF">POPTR_018G089150</name>
</gene>
<reference evidence="2 3" key="1">
    <citation type="journal article" date="2006" name="Science">
        <title>The genome of black cottonwood, Populus trichocarpa (Torr. &amp; Gray).</title>
        <authorList>
            <person name="Tuskan G.A."/>
            <person name="Difazio S."/>
            <person name="Jansson S."/>
            <person name="Bohlmann J."/>
            <person name="Grigoriev I."/>
            <person name="Hellsten U."/>
            <person name="Putnam N."/>
            <person name="Ralph S."/>
            <person name="Rombauts S."/>
            <person name="Salamov A."/>
            <person name="Schein J."/>
            <person name="Sterck L."/>
            <person name="Aerts A."/>
            <person name="Bhalerao R.R."/>
            <person name="Bhalerao R.P."/>
            <person name="Blaudez D."/>
            <person name="Boerjan W."/>
            <person name="Brun A."/>
            <person name="Brunner A."/>
            <person name="Busov V."/>
            <person name="Campbell M."/>
            <person name="Carlson J."/>
            <person name="Chalot M."/>
            <person name="Chapman J."/>
            <person name="Chen G.L."/>
            <person name="Cooper D."/>
            <person name="Coutinho P.M."/>
            <person name="Couturier J."/>
            <person name="Covert S."/>
            <person name="Cronk Q."/>
            <person name="Cunningham R."/>
            <person name="Davis J."/>
            <person name="Degroeve S."/>
            <person name="Dejardin A."/>
            <person name="Depamphilis C."/>
            <person name="Detter J."/>
            <person name="Dirks B."/>
            <person name="Dubchak I."/>
            <person name="Duplessis S."/>
            <person name="Ehlting J."/>
            <person name="Ellis B."/>
            <person name="Gendler K."/>
            <person name="Goodstein D."/>
            <person name="Gribskov M."/>
            <person name="Grimwood J."/>
            <person name="Groover A."/>
            <person name="Gunter L."/>
            <person name="Hamberger B."/>
            <person name="Heinze B."/>
            <person name="Helariutta Y."/>
            <person name="Henrissat B."/>
            <person name="Holligan D."/>
            <person name="Holt R."/>
            <person name="Huang W."/>
            <person name="Islam-Faridi N."/>
            <person name="Jones S."/>
            <person name="Jones-Rhoades M."/>
            <person name="Jorgensen R."/>
            <person name="Joshi C."/>
            <person name="Kangasjarvi J."/>
            <person name="Karlsson J."/>
            <person name="Kelleher C."/>
            <person name="Kirkpatrick R."/>
            <person name="Kirst M."/>
            <person name="Kohler A."/>
            <person name="Kalluri U."/>
            <person name="Larimer F."/>
            <person name="Leebens-Mack J."/>
            <person name="Leple J.C."/>
            <person name="Locascio P."/>
            <person name="Lou Y."/>
            <person name="Lucas S."/>
            <person name="Martin F."/>
            <person name="Montanini B."/>
            <person name="Napoli C."/>
            <person name="Nelson D.R."/>
            <person name="Nelson C."/>
            <person name="Nieminen K."/>
            <person name="Nilsson O."/>
            <person name="Pereda V."/>
            <person name="Peter G."/>
            <person name="Philippe R."/>
            <person name="Pilate G."/>
            <person name="Poliakov A."/>
            <person name="Razumovskaya J."/>
            <person name="Richardson P."/>
            <person name="Rinaldi C."/>
            <person name="Ritland K."/>
            <person name="Rouze P."/>
            <person name="Ryaboy D."/>
            <person name="Schmutz J."/>
            <person name="Schrader J."/>
            <person name="Segerman B."/>
            <person name="Shin H."/>
            <person name="Siddiqui A."/>
            <person name="Sterky F."/>
            <person name="Terry A."/>
            <person name="Tsai C.J."/>
            <person name="Uberbacher E."/>
            <person name="Unneberg P."/>
            <person name="Vahala J."/>
            <person name="Wall K."/>
            <person name="Wessler S."/>
            <person name="Yang G."/>
            <person name="Yin T."/>
            <person name="Douglas C."/>
            <person name="Marra M."/>
            <person name="Sandberg G."/>
            <person name="Van de Peer Y."/>
            <person name="Rokhsar D."/>
        </authorList>
    </citation>
    <scope>NUCLEOTIDE SEQUENCE [LARGE SCALE GENOMIC DNA]</scope>
    <source>
        <strain evidence="3">cv. Nisqually</strain>
    </source>
</reference>
<dbReference type="AlphaFoldDB" id="A0A3N7G7U1"/>
<dbReference type="Gramene" id="Potri.018G089150.1.v4.1">
    <property type="protein sequence ID" value="Potri.018G089150.1.v4.1"/>
    <property type="gene ID" value="Potri.018G089150.v4.1"/>
</dbReference>
<sequence length="122" mass="14380">MSLAASQDFTRETVAPHCASCERRRKEEPHHHLRAGIVSLRHRVEMRECGGWSSVLAYITDCFARRKEEEEKRGRQGEFKYREKRGEAEKDRKQRASIRLSLGNQLERERIISVYPTLPSRR</sequence>
<proteinExistence type="predicted"/>
<feature type="region of interest" description="Disordered" evidence="1">
    <location>
        <begin position="67"/>
        <end position="95"/>
    </location>
</feature>
<evidence type="ECO:0000256" key="1">
    <source>
        <dbReference type="SAM" id="MobiDB-lite"/>
    </source>
</evidence>
<dbReference type="Proteomes" id="UP000006729">
    <property type="component" value="Chromosome 18"/>
</dbReference>
<evidence type="ECO:0000313" key="3">
    <source>
        <dbReference type="Proteomes" id="UP000006729"/>
    </source>
</evidence>
<dbReference type="InParanoid" id="A0A3N7G7U1"/>
<evidence type="ECO:0000313" key="2">
    <source>
        <dbReference type="EMBL" id="RQP02903.1"/>
    </source>
</evidence>
<name>A0A3N7G7U1_POPTR</name>
<organism evidence="2 3">
    <name type="scientific">Populus trichocarpa</name>
    <name type="common">Western balsam poplar</name>
    <name type="synonym">Populus balsamifera subsp. trichocarpa</name>
    <dbReference type="NCBI Taxonomy" id="3694"/>
    <lineage>
        <taxon>Eukaryota</taxon>
        <taxon>Viridiplantae</taxon>
        <taxon>Streptophyta</taxon>
        <taxon>Embryophyta</taxon>
        <taxon>Tracheophyta</taxon>
        <taxon>Spermatophyta</taxon>
        <taxon>Magnoliopsida</taxon>
        <taxon>eudicotyledons</taxon>
        <taxon>Gunneridae</taxon>
        <taxon>Pentapetalae</taxon>
        <taxon>rosids</taxon>
        <taxon>fabids</taxon>
        <taxon>Malpighiales</taxon>
        <taxon>Salicaceae</taxon>
        <taxon>Saliceae</taxon>
        <taxon>Populus</taxon>
    </lineage>
</organism>
<accession>A0A3N7G7U1</accession>
<keyword evidence="3" id="KW-1185">Reference proteome</keyword>
<protein>
    <submittedName>
        <fullName evidence="2">Uncharacterized protein</fullName>
    </submittedName>
</protein>